<evidence type="ECO:0000256" key="5">
    <source>
        <dbReference type="ARBA" id="ARBA00023124"/>
    </source>
</evidence>
<dbReference type="PANTHER" id="PTHR13604">
    <property type="entry name" value="DC12-RELATED"/>
    <property type="match status" value="1"/>
</dbReference>
<dbReference type="PANTHER" id="PTHR13604:SF0">
    <property type="entry name" value="ABASIC SITE PROCESSING PROTEIN HMCES"/>
    <property type="match status" value="1"/>
</dbReference>
<dbReference type="Pfam" id="PF02586">
    <property type="entry name" value="SRAP"/>
    <property type="match status" value="1"/>
</dbReference>
<dbReference type="Gene3D" id="3.90.1680.10">
    <property type="entry name" value="SOS response associated peptidase-like"/>
    <property type="match status" value="1"/>
</dbReference>
<keyword evidence="3" id="KW-0227">DNA damage</keyword>
<evidence type="ECO:0000256" key="7">
    <source>
        <dbReference type="ARBA" id="ARBA00023239"/>
    </source>
</evidence>
<gene>
    <name evidence="10" type="ORF">REJC140_03312</name>
</gene>
<evidence type="ECO:0000256" key="1">
    <source>
        <dbReference type="ARBA" id="ARBA00008136"/>
    </source>
</evidence>
<evidence type="ECO:0000256" key="3">
    <source>
        <dbReference type="ARBA" id="ARBA00022763"/>
    </source>
</evidence>
<organism evidence="10 11">
    <name type="scientific">Pseudorhizobium endolithicum</name>
    <dbReference type="NCBI Taxonomy" id="1191678"/>
    <lineage>
        <taxon>Bacteria</taxon>
        <taxon>Pseudomonadati</taxon>
        <taxon>Pseudomonadota</taxon>
        <taxon>Alphaproteobacteria</taxon>
        <taxon>Hyphomicrobiales</taxon>
        <taxon>Rhizobiaceae</taxon>
        <taxon>Rhizobium/Agrobacterium group</taxon>
        <taxon>Pseudorhizobium</taxon>
    </lineage>
</organism>
<comment type="similarity">
    <text evidence="1 8">Belongs to the SOS response-associated peptidase family.</text>
</comment>
<keyword evidence="7" id="KW-0456">Lyase</keyword>
<feature type="region of interest" description="Disordered" evidence="9">
    <location>
        <begin position="1"/>
        <end position="21"/>
    </location>
</feature>
<dbReference type="EMBL" id="CABFWF030000010">
    <property type="protein sequence ID" value="CAD7034399.1"/>
    <property type="molecule type" value="Genomic_DNA"/>
</dbReference>
<comment type="caution">
    <text evidence="10">The sequence shown here is derived from an EMBL/GenBank/DDBJ whole genome shotgun (WGS) entry which is preliminary data.</text>
</comment>
<keyword evidence="6" id="KW-0238">DNA-binding</keyword>
<accession>A0ABN7JPG3</accession>
<dbReference type="SUPFAM" id="SSF143081">
    <property type="entry name" value="BB1717-like"/>
    <property type="match status" value="1"/>
</dbReference>
<evidence type="ECO:0000256" key="2">
    <source>
        <dbReference type="ARBA" id="ARBA00022670"/>
    </source>
</evidence>
<protein>
    <recommendedName>
        <fullName evidence="8">Abasic site processing protein</fullName>
        <ecNumber evidence="8">3.4.-.-</ecNumber>
    </recommendedName>
</protein>
<keyword evidence="11" id="KW-1185">Reference proteome</keyword>
<dbReference type="Proteomes" id="UP000606921">
    <property type="component" value="Unassembled WGS sequence"/>
</dbReference>
<keyword evidence="4 8" id="KW-0378">Hydrolase</keyword>
<dbReference type="EC" id="3.4.-.-" evidence="8"/>
<dbReference type="InterPro" id="IPR003738">
    <property type="entry name" value="SRAP"/>
</dbReference>
<evidence type="ECO:0000313" key="11">
    <source>
        <dbReference type="Proteomes" id="UP000606921"/>
    </source>
</evidence>
<evidence type="ECO:0000256" key="9">
    <source>
        <dbReference type="SAM" id="MobiDB-lite"/>
    </source>
</evidence>
<proteinExistence type="inferred from homology"/>
<evidence type="ECO:0000313" key="10">
    <source>
        <dbReference type="EMBL" id="CAD7034399.1"/>
    </source>
</evidence>
<keyword evidence="2 8" id="KW-0645">Protease</keyword>
<keyword evidence="5" id="KW-0190">Covalent protein-DNA linkage</keyword>
<dbReference type="InterPro" id="IPR036590">
    <property type="entry name" value="SRAP-like"/>
</dbReference>
<reference evidence="10 11" key="1">
    <citation type="submission" date="2020-11" db="EMBL/GenBank/DDBJ databases">
        <authorList>
            <person name="Lassalle F."/>
        </authorList>
    </citation>
    <scope>NUCLEOTIDE SEQUENCE [LARGE SCALE GENOMIC DNA]</scope>
    <source>
        <strain evidence="10 11">JC140</strain>
    </source>
</reference>
<feature type="compositionally biased region" description="Basic and acidic residues" evidence="9">
    <location>
        <begin position="1"/>
        <end position="14"/>
    </location>
</feature>
<sequence length="230" mass="25544">MECIQDERGEHDAPSPHAPLPPYLTPMCNDYEQHIRYAKYLRALEEQGLAALAHQSEADLPQADDVRIGDLGPVMRAEREGVVALSPMRFGFPPPPGKKGGPVFNFRSEGRSFAQSRRCLIPASAFFEFTGTKYPKAKHRFTLKDAPFLCIAGLWREAAGEGEKSNQPPAFTMLTTAPGPDVAPIHDRQVVVLRPEDWRHWLHLTKPEAELLRPLPAGSLSVEEVRSGSD</sequence>
<name>A0ABN7JPG3_9HYPH</name>
<evidence type="ECO:0000256" key="4">
    <source>
        <dbReference type="ARBA" id="ARBA00022801"/>
    </source>
</evidence>
<evidence type="ECO:0000256" key="8">
    <source>
        <dbReference type="RuleBase" id="RU364100"/>
    </source>
</evidence>
<evidence type="ECO:0000256" key="6">
    <source>
        <dbReference type="ARBA" id="ARBA00023125"/>
    </source>
</evidence>